<dbReference type="GO" id="GO:0043093">
    <property type="term" value="P:FtsZ-dependent cytokinesis"/>
    <property type="evidence" value="ECO:0007669"/>
    <property type="project" value="UniProtKB-UniRule"/>
</dbReference>
<evidence type="ECO:0000256" key="2">
    <source>
        <dbReference type="SAM" id="MobiDB-lite"/>
    </source>
</evidence>
<feature type="region of interest" description="Disordered" evidence="2">
    <location>
        <begin position="105"/>
        <end position="138"/>
    </location>
</feature>
<keyword evidence="1" id="KW-0175">Coiled coil</keyword>
<dbReference type="EMBL" id="CP014525">
    <property type="protein sequence ID" value="AMW35047.1"/>
    <property type="molecule type" value="Genomic_DNA"/>
</dbReference>
<dbReference type="GO" id="GO:0030288">
    <property type="term" value="C:outer membrane-bounded periplasmic space"/>
    <property type="evidence" value="ECO:0007669"/>
    <property type="project" value="UniProtKB-UniRule"/>
</dbReference>
<evidence type="ECO:0000256" key="1">
    <source>
        <dbReference type="HAMAP-Rule" id="MF_02066"/>
    </source>
</evidence>
<keyword evidence="1" id="KW-0574">Periplasm</keyword>
<dbReference type="AlphaFoldDB" id="A0A143DE98"/>
<dbReference type="Proteomes" id="UP000076066">
    <property type="component" value="Chromosome"/>
</dbReference>
<keyword evidence="1" id="KW-0132">Cell division</keyword>
<sequence>MTDGAALFSLSVLLRFSCAGCAVIACLLASSPAVARDGFSPSGIRVAQADSAGLVSELLVKVGELERLNQELTGRLEEVQHENQQLSERFDAYVKDAEFRFQELEKGRGGASPASGSSSEPSSGARTSTPSEPMDPGQKYTRAFNLLRTNDYPAAQVAFQDFIKENPGHDLAGNAQYWLGETFYVRGNYKQAAVSFLDGYKKYPKSTKAPDNLLKLGLTMGKLGQNKEACAALGKLKSEYPAAPDAIKRRLGSEKERLKCSF</sequence>
<dbReference type="SUPFAM" id="SSF48452">
    <property type="entry name" value="TPR-like"/>
    <property type="match status" value="1"/>
</dbReference>
<dbReference type="InterPro" id="IPR034706">
    <property type="entry name" value="CpoB"/>
</dbReference>
<evidence type="ECO:0000313" key="4">
    <source>
        <dbReference type="Proteomes" id="UP000076066"/>
    </source>
</evidence>
<dbReference type="OrthoDB" id="7185608at2"/>
<comment type="subcellular location">
    <subcellularLocation>
        <location evidence="1">Periplasm</location>
    </subcellularLocation>
</comment>
<keyword evidence="1" id="KW-0732">Signal</keyword>
<proteinExistence type="inferred from homology"/>
<dbReference type="InterPro" id="IPR019734">
    <property type="entry name" value="TPR_rpt"/>
</dbReference>
<dbReference type="RefSeq" id="WP_066135274.1">
    <property type="nucleotide sequence ID" value="NZ_CP014525.1"/>
</dbReference>
<dbReference type="Gene3D" id="1.25.40.10">
    <property type="entry name" value="Tetratricopeptide repeat domain"/>
    <property type="match status" value="1"/>
</dbReference>
<name>A0A143DE98_9PROT</name>
<keyword evidence="1" id="KW-0131">Cell cycle</keyword>
<dbReference type="InterPro" id="IPR011990">
    <property type="entry name" value="TPR-like_helical_dom_sf"/>
</dbReference>
<organism evidence="3 4">
    <name type="scientific">Haematospirillum jordaniae</name>
    <dbReference type="NCBI Taxonomy" id="1549855"/>
    <lineage>
        <taxon>Bacteria</taxon>
        <taxon>Pseudomonadati</taxon>
        <taxon>Pseudomonadota</taxon>
        <taxon>Alphaproteobacteria</taxon>
        <taxon>Rhodospirillales</taxon>
        <taxon>Novispirillaceae</taxon>
        <taxon>Haematospirillum</taxon>
    </lineage>
</organism>
<dbReference type="GeneID" id="53317002"/>
<dbReference type="Pfam" id="PF13432">
    <property type="entry name" value="TPR_16"/>
    <property type="match status" value="1"/>
</dbReference>
<dbReference type="STRING" id="1549855.AY555_07505"/>
<feature type="coiled-coil region" evidence="1">
    <location>
        <begin position="62"/>
        <end position="96"/>
    </location>
</feature>
<feature type="compositionally biased region" description="Low complexity" evidence="2">
    <location>
        <begin position="111"/>
        <end position="129"/>
    </location>
</feature>
<accession>A0A143DE98</accession>
<dbReference type="Pfam" id="PF13174">
    <property type="entry name" value="TPR_6"/>
    <property type="match status" value="1"/>
</dbReference>
<reference evidence="3 4" key="1">
    <citation type="submission" date="2016-02" db="EMBL/GenBank/DDBJ databases">
        <title>Complete Genome of H5569, the type strain of the newly described species Haematospirillium jordaniae.</title>
        <authorList>
            <person name="Nicholson A.C."/>
            <person name="Humrighouse B.W."/>
            <person name="Loparov V."/>
            <person name="McQuiston J.R."/>
        </authorList>
    </citation>
    <scope>NUCLEOTIDE SEQUENCE [LARGE SCALE GENOMIC DNA]</scope>
    <source>
        <strain evidence="3 4">H5569</strain>
    </source>
</reference>
<comment type="function">
    <text evidence="1">Mediates coordination of peptidoglycan synthesis and outer membrane constriction during cell division.</text>
</comment>
<dbReference type="HAMAP" id="MF_02066">
    <property type="entry name" value="CpoB"/>
    <property type="match status" value="1"/>
</dbReference>
<keyword evidence="4" id="KW-1185">Reference proteome</keyword>
<dbReference type="InterPro" id="IPR014162">
    <property type="entry name" value="CpoB_C"/>
</dbReference>
<comment type="similarity">
    <text evidence="1">Belongs to the CpoB family.</text>
</comment>
<gene>
    <name evidence="1" type="primary">cpoB</name>
    <name evidence="3" type="ORF">AY555_07505</name>
</gene>
<dbReference type="NCBIfam" id="TIGR02795">
    <property type="entry name" value="tol_pal_ybgF"/>
    <property type="match status" value="1"/>
</dbReference>
<evidence type="ECO:0000313" key="3">
    <source>
        <dbReference type="EMBL" id="AMW35047.1"/>
    </source>
</evidence>
<dbReference type="KEGG" id="hjo:AY555_07505"/>
<protein>
    <recommendedName>
        <fullName evidence="1">Cell division coordinator CpoB</fullName>
    </recommendedName>
</protein>